<dbReference type="EMBL" id="PJEX01001689">
    <property type="protein sequence ID" value="TKW48156.1"/>
    <property type="molecule type" value="Genomic_DNA"/>
</dbReference>
<name>A0A4V6DF54_9PEZI</name>
<sequence length="63" mass="6902">MAPAERATLPQGLEVSRGGLPPNATPVIWAWPRLQNEVPDTTALHWTSARWAMKSMHHTASAT</sequence>
<evidence type="ECO:0000313" key="2">
    <source>
        <dbReference type="EMBL" id="TKW48156.1"/>
    </source>
</evidence>
<dbReference type="Proteomes" id="UP000310108">
    <property type="component" value="Unassembled WGS sequence"/>
</dbReference>
<organism evidence="2 3">
    <name type="scientific">Colletotrichum tanaceti</name>
    <dbReference type="NCBI Taxonomy" id="1306861"/>
    <lineage>
        <taxon>Eukaryota</taxon>
        <taxon>Fungi</taxon>
        <taxon>Dikarya</taxon>
        <taxon>Ascomycota</taxon>
        <taxon>Pezizomycotina</taxon>
        <taxon>Sordariomycetes</taxon>
        <taxon>Hypocreomycetidae</taxon>
        <taxon>Glomerellales</taxon>
        <taxon>Glomerellaceae</taxon>
        <taxon>Colletotrichum</taxon>
        <taxon>Colletotrichum destructivum species complex</taxon>
    </lineage>
</organism>
<gene>
    <name evidence="2" type="ORF">CTA1_7819</name>
</gene>
<comment type="caution">
    <text evidence="2">The sequence shown here is derived from an EMBL/GenBank/DDBJ whole genome shotgun (WGS) entry which is preliminary data.</text>
</comment>
<proteinExistence type="predicted"/>
<reference evidence="2 3" key="1">
    <citation type="journal article" date="2019" name="PLoS ONE">
        <title>Comparative genome analysis indicates high evolutionary potential of pathogenicity genes in Colletotrichum tanaceti.</title>
        <authorList>
            <person name="Lelwala R.V."/>
            <person name="Korhonen P.K."/>
            <person name="Young N.D."/>
            <person name="Scott J.B."/>
            <person name="Ades P.A."/>
            <person name="Gasser R.B."/>
            <person name="Taylor P.W.J."/>
        </authorList>
    </citation>
    <scope>NUCLEOTIDE SEQUENCE [LARGE SCALE GENOMIC DNA]</scope>
    <source>
        <strain evidence="2">BRIP57314</strain>
    </source>
</reference>
<protein>
    <submittedName>
        <fullName evidence="2">Uncharacterized protein</fullName>
    </submittedName>
</protein>
<feature type="region of interest" description="Disordered" evidence="1">
    <location>
        <begin position="1"/>
        <end position="22"/>
    </location>
</feature>
<evidence type="ECO:0000256" key="1">
    <source>
        <dbReference type="SAM" id="MobiDB-lite"/>
    </source>
</evidence>
<accession>A0A4V6DF54</accession>
<keyword evidence="3" id="KW-1185">Reference proteome</keyword>
<evidence type="ECO:0000313" key="3">
    <source>
        <dbReference type="Proteomes" id="UP000310108"/>
    </source>
</evidence>
<dbReference type="AlphaFoldDB" id="A0A4V6DF54"/>